<dbReference type="PANTHER" id="PTHR47969:SF15">
    <property type="entry name" value="CHROMOSOME-ASSOCIATED KINESIN KIF4A-RELATED"/>
    <property type="match status" value="1"/>
</dbReference>
<keyword evidence="11" id="KW-1185">Reference proteome</keyword>
<evidence type="ECO:0000256" key="6">
    <source>
        <dbReference type="PROSITE-ProRule" id="PRU00283"/>
    </source>
</evidence>
<keyword evidence="4" id="KW-0067">ATP-binding</keyword>
<proteinExistence type="inferred from homology"/>
<evidence type="ECO:0000259" key="9">
    <source>
        <dbReference type="PROSITE" id="PS50067"/>
    </source>
</evidence>
<keyword evidence="5 7" id="KW-0175">Coiled coil</keyword>
<dbReference type="GO" id="GO:0005524">
    <property type="term" value="F:ATP binding"/>
    <property type="evidence" value="ECO:0007669"/>
    <property type="project" value="UniProtKB-KW"/>
</dbReference>
<dbReference type="VEuPathDB" id="TriTrypDB:ADEAN_000053600"/>
<dbReference type="GO" id="GO:0003777">
    <property type="term" value="F:microtubule motor activity"/>
    <property type="evidence" value="ECO:0007669"/>
    <property type="project" value="InterPro"/>
</dbReference>
<evidence type="ECO:0000256" key="5">
    <source>
        <dbReference type="ARBA" id="ARBA00023054"/>
    </source>
</evidence>
<name>A0A7G2C056_9TRYP</name>
<comment type="subcellular location">
    <subcellularLocation>
        <location evidence="1">Cytoplasm</location>
    </subcellularLocation>
</comment>
<dbReference type="SUPFAM" id="SSF52540">
    <property type="entry name" value="P-loop containing nucleoside triphosphate hydrolases"/>
    <property type="match status" value="1"/>
</dbReference>
<feature type="domain" description="Kinesin motor" evidence="9">
    <location>
        <begin position="1"/>
        <end position="123"/>
    </location>
</feature>
<keyword evidence="2" id="KW-0963">Cytoplasm</keyword>
<dbReference type="InterPro" id="IPR027640">
    <property type="entry name" value="Kinesin-like_fam"/>
</dbReference>
<evidence type="ECO:0000256" key="3">
    <source>
        <dbReference type="ARBA" id="ARBA00022741"/>
    </source>
</evidence>
<dbReference type="GO" id="GO:0005737">
    <property type="term" value="C:cytoplasm"/>
    <property type="evidence" value="ECO:0007669"/>
    <property type="project" value="UniProtKB-SubCell"/>
</dbReference>
<organism evidence="10 11">
    <name type="scientific">Angomonas deanei</name>
    <dbReference type="NCBI Taxonomy" id="59799"/>
    <lineage>
        <taxon>Eukaryota</taxon>
        <taxon>Discoba</taxon>
        <taxon>Euglenozoa</taxon>
        <taxon>Kinetoplastea</taxon>
        <taxon>Metakinetoplastina</taxon>
        <taxon>Trypanosomatida</taxon>
        <taxon>Trypanosomatidae</taxon>
        <taxon>Strigomonadinae</taxon>
        <taxon>Angomonas</taxon>
    </lineage>
</organism>
<dbReference type="GO" id="GO:0051231">
    <property type="term" value="P:spindle elongation"/>
    <property type="evidence" value="ECO:0007669"/>
    <property type="project" value="TreeGrafter"/>
</dbReference>
<dbReference type="PANTHER" id="PTHR47969">
    <property type="entry name" value="CHROMOSOME-ASSOCIATED KINESIN KIF4A-RELATED"/>
    <property type="match status" value="1"/>
</dbReference>
<evidence type="ECO:0000256" key="1">
    <source>
        <dbReference type="ARBA" id="ARBA00004496"/>
    </source>
</evidence>
<comment type="caution">
    <text evidence="6">Lacks conserved residue(s) required for the propagation of feature annotation.</text>
</comment>
<dbReference type="GO" id="GO:0007052">
    <property type="term" value="P:mitotic spindle organization"/>
    <property type="evidence" value="ECO:0007669"/>
    <property type="project" value="TreeGrafter"/>
</dbReference>
<accession>A0A7G2C056</accession>
<dbReference type="GO" id="GO:0005875">
    <property type="term" value="C:microtubule associated complex"/>
    <property type="evidence" value="ECO:0007669"/>
    <property type="project" value="TreeGrafter"/>
</dbReference>
<evidence type="ECO:0000256" key="2">
    <source>
        <dbReference type="ARBA" id="ARBA00022490"/>
    </source>
</evidence>
<dbReference type="InterPro" id="IPR036961">
    <property type="entry name" value="Kinesin_motor_dom_sf"/>
</dbReference>
<dbReference type="PROSITE" id="PS50067">
    <property type="entry name" value="KINESIN_MOTOR_2"/>
    <property type="match status" value="1"/>
</dbReference>
<dbReference type="InterPro" id="IPR027417">
    <property type="entry name" value="P-loop_NTPase"/>
</dbReference>
<sequence length="512" mass="58840">MIPTIVEGYNAAFLVAGSSSSGRNFTFYGEDTDGEQRGIFPRFTEEILDAFEKKKEENSTISCELEAIDISGETYVDLLASRKSKSSQPKEEEQQQLKLQTGADGARLTGCTSVEVNSAKDFRTTVKQLARVVKRRNCTHTVSLRFTESFEFEDPENKGQSITKSRRVRVVFIILRNLPPSFQRVIDVAAEHDSGENPMAKVPIREAAISKLYPEVFQQGYNLTFISCLSPYYEHVRDNLNTLTFNTKAKKLRGKPKLVQDESLVEMRKLADEVKDLKVAARKQNQAMQLVQQELNAREVELMKQEANYNEVCNNIKKTQEETFLTTVSRNMEVDKNKKEKKALYLEMNQDKKKREKYEKLLREIDDAKFRTEENERKANAEKDKQEALQQSVQAAEKEEKEVQDIENFNVAGKEDQKKEIIASSPLHKADEKEINELKKKVKEIQNNDESVPQMKEIQAEYDKAYAAEAPSREKKDLEKEIEKLEKEIKDVEAETKKLQDEIDAQKCCSVM</sequence>
<evidence type="ECO:0000256" key="4">
    <source>
        <dbReference type="ARBA" id="ARBA00022840"/>
    </source>
</evidence>
<evidence type="ECO:0000256" key="8">
    <source>
        <dbReference type="SAM" id="MobiDB-lite"/>
    </source>
</evidence>
<reference evidence="10 11" key="1">
    <citation type="submission" date="2020-08" db="EMBL/GenBank/DDBJ databases">
        <authorList>
            <person name="Newling K."/>
            <person name="Davey J."/>
            <person name="Forrester S."/>
        </authorList>
    </citation>
    <scope>NUCLEOTIDE SEQUENCE [LARGE SCALE GENOMIC DNA]</scope>
    <source>
        <strain evidence="11">Crithidia deanei Carvalho (ATCC PRA-265)</strain>
    </source>
</reference>
<dbReference type="EMBL" id="LR877145">
    <property type="protein sequence ID" value="CAD2213100.1"/>
    <property type="molecule type" value="Genomic_DNA"/>
</dbReference>
<dbReference type="InterPro" id="IPR001752">
    <property type="entry name" value="Kinesin_motor_dom"/>
</dbReference>
<feature type="region of interest" description="Disordered" evidence="8">
    <location>
        <begin position="81"/>
        <end position="102"/>
    </location>
</feature>
<evidence type="ECO:0000256" key="7">
    <source>
        <dbReference type="SAM" id="Coils"/>
    </source>
</evidence>
<gene>
    <name evidence="10" type="ORF">ADEAN_000053600</name>
</gene>
<keyword evidence="3" id="KW-0547">Nucleotide-binding</keyword>
<evidence type="ECO:0000313" key="11">
    <source>
        <dbReference type="Proteomes" id="UP000515908"/>
    </source>
</evidence>
<feature type="coiled-coil region" evidence="7">
    <location>
        <begin position="267"/>
        <end position="322"/>
    </location>
</feature>
<dbReference type="Pfam" id="PF00225">
    <property type="entry name" value="Kinesin"/>
    <property type="match status" value="1"/>
</dbReference>
<dbReference type="GO" id="GO:0008017">
    <property type="term" value="F:microtubule binding"/>
    <property type="evidence" value="ECO:0007669"/>
    <property type="project" value="InterPro"/>
</dbReference>
<dbReference type="Gene3D" id="3.40.850.10">
    <property type="entry name" value="Kinesin motor domain"/>
    <property type="match status" value="2"/>
</dbReference>
<comment type="similarity">
    <text evidence="6">Belongs to the TRAFAC class myosin-kinesin ATPase superfamily. Kinesin family.</text>
</comment>
<dbReference type="AlphaFoldDB" id="A0A7G2C056"/>
<dbReference type="GO" id="GO:0007018">
    <property type="term" value="P:microtubule-based movement"/>
    <property type="evidence" value="ECO:0007669"/>
    <property type="project" value="InterPro"/>
</dbReference>
<feature type="coiled-coil region" evidence="7">
    <location>
        <begin position="348"/>
        <end position="502"/>
    </location>
</feature>
<dbReference type="OrthoDB" id="123929at2759"/>
<protein>
    <submittedName>
        <fullName evidence="10">Kinesin motor domain/Microtubule binding, putative</fullName>
    </submittedName>
</protein>
<evidence type="ECO:0000313" key="10">
    <source>
        <dbReference type="EMBL" id="CAD2213100.1"/>
    </source>
</evidence>
<dbReference type="Proteomes" id="UP000515908">
    <property type="component" value="Chromosome 01"/>
</dbReference>